<keyword evidence="3" id="KW-1185">Reference proteome</keyword>
<evidence type="ECO:0000313" key="3">
    <source>
        <dbReference type="Proteomes" id="UP001281003"/>
    </source>
</evidence>
<comment type="caution">
    <text evidence="2">The sequence shown here is derived from an EMBL/GenBank/DDBJ whole genome shotgun (WGS) entry which is preliminary data.</text>
</comment>
<evidence type="ECO:0000256" key="1">
    <source>
        <dbReference type="SAM" id="MobiDB-lite"/>
    </source>
</evidence>
<feature type="region of interest" description="Disordered" evidence="1">
    <location>
        <begin position="112"/>
        <end position="176"/>
    </location>
</feature>
<feature type="region of interest" description="Disordered" evidence="1">
    <location>
        <begin position="333"/>
        <end position="395"/>
    </location>
</feature>
<reference evidence="2" key="1">
    <citation type="journal article" date="2023" name="Mol. Phylogenet. Evol.">
        <title>Genome-scale phylogeny and comparative genomics of the fungal order Sordariales.</title>
        <authorList>
            <person name="Hensen N."/>
            <person name="Bonometti L."/>
            <person name="Westerberg I."/>
            <person name="Brannstrom I.O."/>
            <person name="Guillou S."/>
            <person name="Cros-Aarteil S."/>
            <person name="Calhoun S."/>
            <person name="Haridas S."/>
            <person name="Kuo A."/>
            <person name="Mondo S."/>
            <person name="Pangilinan J."/>
            <person name="Riley R."/>
            <person name="LaButti K."/>
            <person name="Andreopoulos B."/>
            <person name="Lipzen A."/>
            <person name="Chen C."/>
            <person name="Yan M."/>
            <person name="Daum C."/>
            <person name="Ng V."/>
            <person name="Clum A."/>
            <person name="Steindorff A."/>
            <person name="Ohm R.A."/>
            <person name="Martin F."/>
            <person name="Silar P."/>
            <person name="Natvig D.O."/>
            <person name="Lalanne C."/>
            <person name="Gautier V."/>
            <person name="Ament-Velasquez S.L."/>
            <person name="Kruys A."/>
            <person name="Hutchinson M.I."/>
            <person name="Powell A.J."/>
            <person name="Barry K."/>
            <person name="Miller A.N."/>
            <person name="Grigoriev I.V."/>
            <person name="Debuchy R."/>
            <person name="Gladieux P."/>
            <person name="Hiltunen Thoren M."/>
            <person name="Johannesson H."/>
        </authorList>
    </citation>
    <scope>NUCLEOTIDE SEQUENCE</scope>
    <source>
        <strain evidence="2">FGSC 1904</strain>
    </source>
</reference>
<protein>
    <submittedName>
        <fullName evidence="2">Uncharacterized protein</fullName>
    </submittedName>
</protein>
<sequence length="636" mass="69781">MPSRARTMSTVSLDPSHQEDPTIRPLDVQSQGTSQGTSNSRSRTTFDEMASALLDDTTITSAMESPIDQGPHAVHDETACTVTRVYPHPIHNTTIVVEDTVDGAARVEEAPVATRKLRQRPVPVVRPSPSLPRRSSKRRSTLQRQSPPAPPRCDHPKGLPKSSTGALNPLAMHPPNSRMTKLPASATMPLTNLHGQPNGNSTNVNKPVGLDPKEIAEKIEKMLAATEALKAERQAAQPTTAIPSSSTTSKVSRLVKHNLKKVSHALSERRIFPKNQPKDAKVQNIEEEEDDQELAVPSGAAGKRSGLKSIELRLNEGVNLNKDKVQKVFGGNVRRKPVPMGGKSLRARRSLDDPFSTPGSSRRTITEFETRLRGGSVDDSVLPPLSSDNPFESERVMESSLDSILACAPIDSSTPRRGYKRTSSSSESPTKKPRGGLRSRSIDLEFEFPSNADQESTQPKKNPLALSPGLAGMFSYVPVVDDVERKKHPSPAKHDLELMTIEFRAQYPDVPLGPAAEQYEMDELARSTVLLPDYDTDRENNYLRPPYTSRSTSNQSGESTEDDEGMVPLLRPSRPKAIHGAPVRKTVVKPAGITRSRTDSQLTHNPYLRHMETDELQMGSPAMKHGYRPLGSQEVF</sequence>
<feature type="region of interest" description="Disordered" evidence="1">
    <location>
        <begin position="274"/>
        <end position="302"/>
    </location>
</feature>
<feature type="region of interest" description="Disordered" evidence="1">
    <location>
        <begin position="1"/>
        <end position="46"/>
    </location>
</feature>
<reference evidence="2" key="2">
    <citation type="submission" date="2023-07" db="EMBL/GenBank/DDBJ databases">
        <authorList>
            <consortium name="Lawrence Berkeley National Laboratory"/>
            <person name="Haridas S."/>
            <person name="Hensen N."/>
            <person name="Bonometti L."/>
            <person name="Westerberg I."/>
            <person name="Brannstrom I.O."/>
            <person name="Guillou S."/>
            <person name="Cros-Aarteil S."/>
            <person name="Calhoun S."/>
            <person name="Kuo A."/>
            <person name="Mondo S."/>
            <person name="Pangilinan J."/>
            <person name="Riley R."/>
            <person name="LaButti K."/>
            <person name="Andreopoulos B."/>
            <person name="Lipzen A."/>
            <person name="Chen C."/>
            <person name="Yanf M."/>
            <person name="Daum C."/>
            <person name="Ng V."/>
            <person name="Clum A."/>
            <person name="Steindorff A."/>
            <person name="Ohm R."/>
            <person name="Martin F."/>
            <person name="Silar P."/>
            <person name="Natvig D."/>
            <person name="Lalanne C."/>
            <person name="Gautier V."/>
            <person name="Ament-velasquez S.L."/>
            <person name="Kruys A."/>
            <person name="Hutchinson M.I."/>
            <person name="Powell A.J."/>
            <person name="Barry K."/>
            <person name="Miller A.N."/>
            <person name="Grigoriev I.V."/>
            <person name="Debuchy R."/>
            <person name="Gladieux P."/>
            <person name="Thoren M.H."/>
            <person name="Johannesson H."/>
        </authorList>
    </citation>
    <scope>NUCLEOTIDE SEQUENCE</scope>
    <source>
        <strain evidence="2">FGSC 1904</strain>
    </source>
</reference>
<proteinExistence type="predicted"/>
<feature type="compositionally biased region" description="Low complexity" evidence="1">
    <location>
        <begin position="29"/>
        <end position="43"/>
    </location>
</feature>
<gene>
    <name evidence="2" type="ORF">B0T20DRAFT_343730</name>
</gene>
<evidence type="ECO:0000313" key="2">
    <source>
        <dbReference type="EMBL" id="KAK3403470.1"/>
    </source>
</evidence>
<feature type="compositionally biased region" description="Polar residues" evidence="1">
    <location>
        <begin position="548"/>
        <end position="558"/>
    </location>
</feature>
<name>A0AAE0PQ64_SORBR</name>
<dbReference type="AlphaFoldDB" id="A0AAE0PQ64"/>
<feature type="region of interest" description="Disordered" evidence="1">
    <location>
        <begin position="532"/>
        <end position="567"/>
    </location>
</feature>
<accession>A0AAE0PQ64</accession>
<feature type="region of interest" description="Disordered" evidence="1">
    <location>
        <begin position="407"/>
        <end position="440"/>
    </location>
</feature>
<feature type="compositionally biased region" description="Polar residues" evidence="1">
    <location>
        <begin position="1"/>
        <end position="15"/>
    </location>
</feature>
<organism evidence="2 3">
    <name type="scientific">Sordaria brevicollis</name>
    <dbReference type="NCBI Taxonomy" id="83679"/>
    <lineage>
        <taxon>Eukaryota</taxon>
        <taxon>Fungi</taxon>
        <taxon>Dikarya</taxon>
        <taxon>Ascomycota</taxon>
        <taxon>Pezizomycotina</taxon>
        <taxon>Sordariomycetes</taxon>
        <taxon>Sordariomycetidae</taxon>
        <taxon>Sordariales</taxon>
        <taxon>Sordariaceae</taxon>
        <taxon>Sordaria</taxon>
    </lineage>
</organism>
<dbReference type="Proteomes" id="UP001281003">
    <property type="component" value="Unassembled WGS sequence"/>
</dbReference>
<dbReference type="EMBL" id="JAUTDP010000001">
    <property type="protein sequence ID" value="KAK3403470.1"/>
    <property type="molecule type" value="Genomic_DNA"/>
</dbReference>